<dbReference type="InterPro" id="IPR016040">
    <property type="entry name" value="NAD(P)-bd_dom"/>
</dbReference>
<dbReference type="Pfam" id="PF13460">
    <property type="entry name" value="NAD_binding_10"/>
    <property type="match status" value="1"/>
</dbReference>
<dbReference type="OrthoDB" id="116343at2"/>
<gene>
    <name evidence="2" type="ORF">GA0070560_11261</name>
</gene>
<dbReference type="STRING" id="47864.GA0070560_11261"/>
<reference evidence="3" key="1">
    <citation type="submission" date="2016-06" db="EMBL/GenBank/DDBJ databases">
        <authorList>
            <person name="Varghese N."/>
        </authorList>
    </citation>
    <scope>NUCLEOTIDE SEQUENCE [LARGE SCALE GENOMIC DNA]</scope>
    <source>
        <strain evidence="3">DSM 43171</strain>
    </source>
</reference>
<dbReference type="PANTHER" id="PTHR43162:SF1">
    <property type="entry name" value="PRESTALK A DIFFERENTIATION PROTEIN A"/>
    <property type="match status" value="1"/>
</dbReference>
<organism evidence="2 3">
    <name type="scientific">Micromonospora halophytica</name>
    <dbReference type="NCBI Taxonomy" id="47864"/>
    <lineage>
        <taxon>Bacteria</taxon>
        <taxon>Bacillati</taxon>
        <taxon>Actinomycetota</taxon>
        <taxon>Actinomycetes</taxon>
        <taxon>Micromonosporales</taxon>
        <taxon>Micromonosporaceae</taxon>
        <taxon>Micromonospora</taxon>
    </lineage>
</organism>
<proteinExistence type="predicted"/>
<evidence type="ECO:0000259" key="1">
    <source>
        <dbReference type="Pfam" id="PF13460"/>
    </source>
</evidence>
<feature type="domain" description="NAD(P)-binding" evidence="1">
    <location>
        <begin position="7"/>
        <end position="172"/>
    </location>
</feature>
<dbReference type="InterPro" id="IPR036291">
    <property type="entry name" value="NAD(P)-bd_dom_sf"/>
</dbReference>
<dbReference type="AlphaFoldDB" id="A0A1C5IJF7"/>
<name>A0A1C5IJF7_9ACTN</name>
<dbReference type="InterPro" id="IPR051604">
    <property type="entry name" value="Ergot_Alk_Oxidoreductase"/>
</dbReference>
<keyword evidence="3" id="KW-1185">Reference proteome</keyword>
<dbReference type="Proteomes" id="UP000199408">
    <property type="component" value="Unassembled WGS sequence"/>
</dbReference>
<sequence length="273" mass="29598">MKIFVTGATGTVGRHVVDSLLDQKVEVRALTRRPETAGLPSGVDVVAGDLEKPDALAEHFEGIDRLYLVVAGETQKVVDLAKQAGVQRIVLLSSASAAFEGDPTGGFHRAAELVVENSGVGWAHVRPGMFAGNLSDWAEAIRTEAVVRAPYDAARQAPVHEADVAEVAAAALVAADEGKIYTVTGPESLTKSEQVRALSEGVGREIQFEELTPDQWRAHVRDQMPEFVIDWLLGLWAKTVDNPEQVLPTVQEVLGRPARTLVQWAADHRDEFR</sequence>
<dbReference type="PANTHER" id="PTHR43162">
    <property type="match status" value="1"/>
</dbReference>
<evidence type="ECO:0000313" key="3">
    <source>
        <dbReference type="Proteomes" id="UP000199408"/>
    </source>
</evidence>
<dbReference type="EMBL" id="FMDN01000012">
    <property type="protein sequence ID" value="SCG58480.1"/>
    <property type="molecule type" value="Genomic_DNA"/>
</dbReference>
<dbReference type="Gene3D" id="3.40.50.720">
    <property type="entry name" value="NAD(P)-binding Rossmann-like Domain"/>
    <property type="match status" value="1"/>
</dbReference>
<protein>
    <submittedName>
        <fullName evidence="2">Uncharacterized conserved protein YbjT, contains NAD(P)-binding and DUF2867 domains</fullName>
    </submittedName>
</protein>
<evidence type="ECO:0000313" key="2">
    <source>
        <dbReference type="EMBL" id="SCG58480.1"/>
    </source>
</evidence>
<accession>A0A1C5IJF7</accession>
<dbReference type="SUPFAM" id="SSF51735">
    <property type="entry name" value="NAD(P)-binding Rossmann-fold domains"/>
    <property type="match status" value="1"/>
</dbReference>